<keyword evidence="3" id="KW-1185">Reference proteome</keyword>
<evidence type="ECO:0000313" key="3">
    <source>
        <dbReference type="Proteomes" id="UP000078561"/>
    </source>
</evidence>
<feature type="compositionally biased region" description="Basic residues" evidence="1">
    <location>
        <begin position="12"/>
        <end position="26"/>
    </location>
</feature>
<accession>A0A163JCD4</accession>
<dbReference type="Proteomes" id="UP000078561">
    <property type="component" value="Unassembled WGS sequence"/>
</dbReference>
<name>A0A163JCD4_ABSGL</name>
<evidence type="ECO:0000256" key="1">
    <source>
        <dbReference type="SAM" id="MobiDB-lite"/>
    </source>
</evidence>
<protein>
    <submittedName>
        <fullName evidence="2">Uncharacterized protein</fullName>
    </submittedName>
</protein>
<reference evidence="2" key="1">
    <citation type="submission" date="2016-04" db="EMBL/GenBank/DDBJ databases">
        <authorList>
            <person name="Evans L.H."/>
            <person name="Alamgir A."/>
            <person name="Owens N."/>
            <person name="Weber N.D."/>
            <person name="Virtaneva K."/>
            <person name="Barbian K."/>
            <person name="Babar A."/>
            <person name="Rosenke K."/>
        </authorList>
    </citation>
    <scope>NUCLEOTIDE SEQUENCE [LARGE SCALE GENOMIC DNA]</scope>
    <source>
        <strain evidence="2">CBS 101.48</strain>
    </source>
</reference>
<dbReference type="EMBL" id="LT552071">
    <property type="protein sequence ID" value="SAL98403.1"/>
    <property type="molecule type" value="Genomic_DNA"/>
</dbReference>
<gene>
    <name evidence="2" type="primary">ABSGL_03932.1 scaffold 4693</name>
</gene>
<sequence>MGNIKLWASRQSSHRRCYRRRHRRSRSNVENKKTSHGKLKRWANAEKEEFSSVRSFVRSYVRSFVRAFIHSFVVIVVVD</sequence>
<dbReference type="InParanoid" id="A0A163JCD4"/>
<proteinExistence type="predicted"/>
<evidence type="ECO:0000313" key="2">
    <source>
        <dbReference type="EMBL" id="SAL98403.1"/>
    </source>
</evidence>
<feature type="region of interest" description="Disordered" evidence="1">
    <location>
        <begin position="1"/>
        <end position="38"/>
    </location>
</feature>
<dbReference type="AlphaFoldDB" id="A0A163JCD4"/>
<organism evidence="2">
    <name type="scientific">Absidia glauca</name>
    <name type="common">Pin mould</name>
    <dbReference type="NCBI Taxonomy" id="4829"/>
    <lineage>
        <taxon>Eukaryota</taxon>
        <taxon>Fungi</taxon>
        <taxon>Fungi incertae sedis</taxon>
        <taxon>Mucoromycota</taxon>
        <taxon>Mucoromycotina</taxon>
        <taxon>Mucoromycetes</taxon>
        <taxon>Mucorales</taxon>
        <taxon>Cunninghamellaceae</taxon>
        <taxon>Absidia</taxon>
    </lineage>
</organism>